<evidence type="ECO:0000256" key="8">
    <source>
        <dbReference type="SAM" id="MobiDB-lite"/>
    </source>
</evidence>
<dbReference type="GO" id="GO:0016274">
    <property type="term" value="F:protein-arginine N-methyltransferase activity"/>
    <property type="evidence" value="ECO:0007669"/>
    <property type="project" value="InterPro"/>
</dbReference>
<dbReference type="GO" id="GO:0005634">
    <property type="term" value="C:nucleus"/>
    <property type="evidence" value="ECO:0007669"/>
    <property type="project" value="TreeGrafter"/>
</dbReference>
<dbReference type="AlphaFoldDB" id="A0A9P4G8Q7"/>
<feature type="binding site" evidence="6">
    <location>
        <position position="408"/>
    </location>
    <ligand>
        <name>S-adenosyl-L-methionine</name>
        <dbReference type="ChEBI" id="CHEBI:59789"/>
    </ligand>
</feature>
<dbReference type="FunFam" id="2.70.160.11:FF:000018">
    <property type="entry name" value="Protein arginine N-methyltransferase"/>
    <property type="match status" value="1"/>
</dbReference>
<evidence type="ECO:0000313" key="13">
    <source>
        <dbReference type="Proteomes" id="UP000800039"/>
    </source>
</evidence>
<dbReference type="Pfam" id="PF17286">
    <property type="entry name" value="PRMT5_C"/>
    <property type="match status" value="1"/>
</dbReference>
<reference evidence="12" key="1">
    <citation type="submission" date="2020-01" db="EMBL/GenBank/DDBJ databases">
        <authorList>
            <consortium name="DOE Joint Genome Institute"/>
            <person name="Haridas S."/>
            <person name="Albert R."/>
            <person name="Binder M."/>
            <person name="Bloem J."/>
            <person name="Labutti K."/>
            <person name="Salamov A."/>
            <person name="Andreopoulos B."/>
            <person name="Baker S.E."/>
            <person name="Barry K."/>
            <person name="Bills G."/>
            <person name="Bluhm B.H."/>
            <person name="Cannon C."/>
            <person name="Castanera R."/>
            <person name="Culley D.E."/>
            <person name="Daum C."/>
            <person name="Ezra D."/>
            <person name="Gonzalez J.B."/>
            <person name="Henrissat B."/>
            <person name="Kuo A."/>
            <person name="Liang C."/>
            <person name="Lipzen A."/>
            <person name="Lutzoni F."/>
            <person name="Magnuson J."/>
            <person name="Mondo S."/>
            <person name="Nolan M."/>
            <person name="Ohm R."/>
            <person name="Pangilinan J."/>
            <person name="Park H.-J."/>
            <person name="Ramirez L."/>
            <person name="Alfaro M."/>
            <person name="Sun H."/>
            <person name="Tritt A."/>
            <person name="Yoshinaga Y."/>
            <person name="Zwiers L.-H."/>
            <person name="Turgeon B.G."/>
            <person name="Goodwin S.B."/>
            <person name="Spatafora J.W."/>
            <person name="Crous P.W."/>
            <person name="Grigoriev I.V."/>
        </authorList>
    </citation>
    <scope>NUCLEOTIDE SEQUENCE</scope>
    <source>
        <strain evidence="12">CBS 394.84</strain>
    </source>
</reference>
<dbReference type="GO" id="GO:0005829">
    <property type="term" value="C:cytosol"/>
    <property type="evidence" value="ECO:0007669"/>
    <property type="project" value="TreeGrafter"/>
</dbReference>
<evidence type="ECO:0000259" key="11">
    <source>
        <dbReference type="Pfam" id="PF17286"/>
    </source>
</evidence>
<dbReference type="EMBL" id="ML976619">
    <property type="protein sequence ID" value="KAF1841095.1"/>
    <property type="molecule type" value="Genomic_DNA"/>
</dbReference>
<evidence type="ECO:0000256" key="4">
    <source>
        <dbReference type="PIRNR" id="PIRNR015894"/>
    </source>
</evidence>
<accession>A0A9P4G8Q7</accession>
<dbReference type="Pfam" id="PF05185">
    <property type="entry name" value="PRMT5"/>
    <property type="match status" value="1"/>
</dbReference>
<proteinExistence type="inferred from homology"/>
<dbReference type="GO" id="GO:0032259">
    <property type="term" value="P:methylation"/>
    <property type="evidence" value="ECO:0007669"/>
    <property type="project" value="UniProtKB-KW"/>
</dbReference>
<dbReference type="CDD" id="cd02440">
    <property type="entry name" value="AdoMet_MTases"/>
    <property type="match status" value="1"/>
</dbReference>
<feature type="site" description="Critical for specifying symmetric addition of methyl groups" evidence="7">
    <location>
        <position position="411"/>
    </location>
</feature>
<name>A0A9P4G8Q7_9PLEO</name>
<dbReference type="InterPro" id="IPR025799">
    <property type="entry name" value="Arg_MeTrfase"/>
</dbReference>
<feature type="binding site" evidence="6">
    <location>
        <begin position="506"/>
        <end position="507"/>
    </location>
    <ligand>
        <name>S-adenosyl-L-methionine</name>
        <dbReference type="ChEBI" id="CHEBI:59789"/>
    </ligand>
</feature>
<dbReference type="InterPro" id="IPR035075">
    <property type="entry name" value="PRMT5"/>
</dbReference>
<comment type="similarity">
    <text evidence="4">Belongs to the class I-like SAM-binding methyltransferase superfamily.</text>
</comment>
<dbReference type="Proteomes" id="UP000800039">
    <property type="component" value="Unassembled WGS sequence"/>
</dbReference>
<keyword evidence="1 4" id="KW-0489">Methyltransferase</keyword>
<feature type="binding site" evidence="6">
    <location>
        <position position="479"/>
    </location>
    <ligand>
        <name>S-adenosyl-L-methionine</name>
        <dbReference type="ChEBI" id="CHEBI:59789"/>
    </ligand>
</feature>
<dbReference type="OrthoDB" id="1368803at2759"/>
<feature type="region of interest" description="Disordered" evidence="8">
    <location>
        <begin position="317"/>
        <end position="364"/>
    </location>
</feature>
<evidence type="ECO:0000256" key="2">
    <source>
        <dbReference type="ARBA" id="ARBA00022679"/>
    </source>
</evidence>
<feature type="active site" description="Proton donor/acceptor" evidence="5">
    <location>
        <position position="529"/>
    </location>
</feature>
<keyword evidence="3 4" id="KW-0949">S-adenosyl-L-methionine</keyword>
<dbReference type="InterPro" id="IPR007857">
    <property type="entry name" value="Arg_MeTrfase_PRMT5"/>
</dbReference>
<keyword evidence="13" id="KW-1185">Reference proteome</keyword>
<evidence type="ECO:0000256" key="3">
    <source>
        <dbReference type="ARBA" id="ARBA00022691"/>
    </source>
</evidence>
<feature type="domain" description="PRMT5 arginine-N-methyltransferase" evidence="9">
    <location>
        <begin position="382"/>
        <end position="559"/>
    </location>
</feature>
<dbReference type="Gene3D" id="2.70.160.11">
    <property type="entry name" value="Hnrnp arginine n-methyltransferase1"/>
    <property type="match status" value="1"/>
</dbReference>
<dbReference type="InterPro" id="IPR029063">
    <property type="entry name" value="SAM-dependent_MTases_sf"/>
</dbReference>
<feature type="domain" description="PRMT5 oligomerisation" evidence="11">
    <location>
        <begin position="562"/>
        <end position="800"/>
    </location>
</feature>
<evidence type="ECO:0000259" key="10">
    <source>
        <dbReference type="Pfam" id="PF17285"/>
    </source>
</evidence>
<evidence type="ECO:0000256" key="6">
    <source>
        <dbReference type="PIRSR" id="PIRSR015894-2"/>
    </source>
</evidence>
<evidence type="ECO:0000256" key="7">
    <source>
        <dbReference type="PIRSR" id="PIRSR015894-3"/>
    </source>
</evidence>
<organism evidence="12 13">
    <name type="scientific">Cucurbitaria berberidis CBS 394.84</name>
    <dbReference type="NCBI Taxonomy" id="1168544"/>
    <lineage>
        <taxon>Eukaryota</taxon>
        <taxon>Fungi</taxon>
        <taxon>Dikarya</taxon>
        <taxon>Ascomycota</taxon>
        <taxon>Pezizomycotina</taxon>
        <taxon>Dothideomycetes</taxon>
        <taxon>Pleosporomycetidae</taxon>
        <taxon>Pleosporales</taxon>
        <taxon>Pleosporineae</taxon>
        <taxon>Cucurbitariaceae</taxon>
        <taxon>Cucurbitaria</taxon>
    </lineage>
</organism>
<sequence>MDYSDAMDDSTPMFYIGQHETKRRLDVSPELIQHAQDLGYDMLTSPITNDHFHTRVLSLLNSYTQTLSESSQAQTLPLIPALDHPDTPLGPSDTIGQLVTFTSSWIDLSSPDPVIAHLSRQVFHLEIAYAAFCGATNVVVPGPRLSHGQNGVSQYARAIKEALTTGSYIQLHVQIPMDGTKATTEDDDLGHLARFARPEYDSSSQGKNTNTWSSWDAWNTVRSICKYHNRLSIVLDLPRRLPSLALQSRWVSEPIRLLSLPASSFLVNARQSFVLSKAHQVFIFRCMRLQRGPWLLLSDVGPLPGVDDPDMIMSYSTGHLSPGAAEDAPSPGSSLPPAPTPAEAAQLAKQIGKKTSSSNDPTPHLSYLRYLQRNQPPKSQLERFGGGFQDYLQSPLQPLTDNLESITYEVFEKDPIKYAWYERAIAQALRDWHSQRRSTSSENGAVVIAVVGSGRGPLVTRALNASASSGVPVRVYAIEKNPNAYVLLQRHNVETWKGRVTVVKTDMRAWKGPTQPDGTFGKVDILVSELLGSFADNELSPECLDGVQHVLNPEHGISIPSSYTAHFTPISTPKLWADLYSRSTSVDPNAFDIPWVVMLAQFDYLSTESKETIASQQLGDGTKMHNFNLEAPLAPIVQTAWEFSHPLPPTVLAQASLRRGGSAVGGGGGFVGGDGANEHNFRHCRISFPIQEQGVCHGLGAYFETVLYSGSEGPVELSTNPVSMEQKSKDMISWFPILFPLKNPIQLPANSEVEVSFWRQTDDRKVWYEWLVESYMIVNGQRIRLSVSDLHSSKSNGCMM</sequence>
<dbReference type="Gene3D" id="3.20.20.150">
    <property type="entry name" value="Divalent-metal-dependent TIM barrel enzymes"/>
    <property type="match status" value="1"/>
</dbReference>
<gene>
    <name evidence="12" type="ORF">K460DRAFT_380819</name>
</gene>
<comment type="caution">
    <text evidence="12">The sequence shown here is derived from an EMBL/GenBank/DDBJ whole genome shotgun (WGS) entry which is preliminary data.</text>
</comment>
<evidence type="ECO:0000256" key="5">
    <source>
        <dbReference type="PIRSR" id="PIRSR015894-1"/>
    </source>
</evidence>
<dbReference type="SUPFAM" id="SSF53335">
    <property type="entry name" value="S-adenosyl-L-methionine-dependent methyltransferases"/>
    <property type="match status" value="1"/>
</dbReference>
<dbReference type="GeneID" id="63852547"/>
<dbReference type="Gene3D" id="3.40.50.150">
    <property type="entry name" value="Vaccinia Virus protein VP39"/>
    <property type="match status" value="1"/>
</dbReference>
<dbReference type="PROSITE" id="PS51678">
    <property type="entry name" value="SAM_MT_PRMT"/>
    <property type="match status" value="1"/>
</dbReference>
<dbReference type="PANTHER" id="PTHR10738">
    <property type="entry name" value="PROTEIN ARGININE N-METHYLTRANSFERASE 5"/>
    <property type="match status" value="1"/>
</dbReference>
<protein>
    <recommendedName>
        <fullName evidence="4">Protein arginine N-methyltransferase</fullName>
    </recommendedName>
</protein>
<evidence type="ECO:0000313" key="12">
    <source>
        <dbReference type="EMBL" id="KAF1841095.1"/>
    </source>
</evidence>
<evidence type="ECO:0000259" key="9">
    <source>
        <dbReference type="Pfam" id="PF05185"/>
    </source>
</evidence>
<dbReference type="RefSeq" id="XP_040783658.1">
    <property type="nucleotide sequence ID" value="XM_040935296.1"/>
</dbReference>
<dbReference type="InterPro" id="IPR035247">
    <property type="entry name" value="PRMT5_TIM"/>
</dbReference>
<dbReference type="FunFam" id="3.40.50.150:FF:000149">
    <property type="entry name" value="Protein arginine N-methyltransferase"/>
    <property type="match status" value="1"/>
</dbReference>
<dbReference type="GO" id="GO:0006355">
    <property type="term" value="P:regulation of DNA-templated transcription"/>
    <property type="evidence" value="ECO:0007669"/>
    <property type="project" value="TreeGrafter"/>
</dbReference>
<dbReference type="InterPro" id="IPR035248">
    <property type="entry name" value="PRMT5_C"/>
</dbReference>
<dbReference type="PANTHER" id="PTHR10738:SF0">
    <property type="entry name" value="PROTEIN ARGININE N-METHYLTRANSFERASE 5"/>
    <property type="match status" value="1"/>
</dbReference>
<feature type="active site" description="Proton donor/acceptor" evidence="5">
    <location>
        <position position="538"/>
    </location>
</feature>
<keyword evidence="2 4" id="KW-0808">Transferase</keyword>
<evidence type="ECO:0000256" key="1">
    <source>
        <dbReference type="ARBA" id="ARBA00022603"/>
    </source>
</evidence>
<feature type="domain" description="PRMT5 TIM barrel" evidence="10">
    <location>
        <begin position="39"/>
        <end position="374"/>
    </location>
</feature>
<dbReference type="Pfam" id="PF17285">
    <property type="entry name" value="PRMT5_TIM"/>
    <property type="match status" value="1"/>
</dbReference>
<dbReference type="PIRSF" id="PIRSF015894">
    <property type="entry name" value="Skb1_MeTrfase"/>
    <property type="match status" value="1"/>
</dbReference>
<feature type="binding site" evidence="6">
    <location>
        <begin position="417"/>
        <end position="418"/>
    </location>
    <ligand>
        <name>S-adenosyl-L-methionine</name>
        <dbReference type="ChEBI" id="CHEBI:59789"/>
    </ligand>
</feature>